<comment type="caution">
    <text evidence="3">The sequence shown here is derived from an EMBL/GenBank/DDBJ whole genome shotgun (WGS) entry which is preliminary data.</text>
</comment>
<dbReference type="PATRIC" id="fig|1719120.3.peg.1355"/>
<dbReference type="InterPro" id="IPR036135">
    <property type="entry name" value="MoeA_linker/N_sf"/>
</dbReference>
<dbReference type="Pfam" id="PF03453">
    <property type="entry name" value="MoeA_N"/>
    <property type="match status" value="1"/>
</dbReference>
<dbReference type="EMBL" id="LKCM01000105">
    <property type="protein sequence ID" value="KPQ44166.1"/>
    <property type="molecule type" value="Genomic_DNA"/>
</dbReference>
<dbReference type="InterPro" id="IPR008284">
    <property type="entry name" value="MoCF_biosynth_CS"/>
</dbReference>
<dbReference type="AlphaFoldDB" id="A0A0P7ZJW3"/>
<protein>
    <submittedName>
        <fullName evidence="3">Molybdopterin molybdochelatase</fullName>
    </submittedName>
</protein>
<dbReference type="Gene3D" id="3.90.105.10">
    <property type="entry name" value="Molybdopterin biosynthesis moea protein, domain 2"/>
    <property type="match status" value="1"/>
</dbReference>
<dbReference type="GO" id="GO:0005829">
    <property type="term" value="C:cytosol"/>
    <property type="evidence" value="ECO:0007669"/>
    <property type="project" value="TreeGrafter"/>
</dbReference>
<dbReference type="Gene3D" id="3.40.980.10">
    <property type="entry name" value="MoaB/Mog-like domain"/>
    <property type="match status" value="1"/>
</dbReference>
<dbReference type="InterPro" id="IPR005110">
    <property type="entry name" value="MoeA_linker/N"/>
</dbReference>
<dbReference type="InterPro" id="IPR001453">
    <property type="entry name" value="MoaB/Mog_dom"/>
</dbReference>
<dbReference type="SUPFAM" id="SSF63882">
    <property type="entry name" value="MoeA N-terminal region -like"/>
    <property type="match status" value="1"/>
</dbReference>
<dbReference type="PROSITE" id="PS01079">
    <property type="entry name" value="MOCF_BIOSYNTHESIS_2"/>
    <property type="match status" value="1"/>
</dbReference>
<dbReference type="GO" id="GO:0006777">
    <property type="term" value="P:Mo-molybdopterin cofactor biosynthetic process"/>
    <property type="evidence" value="ECO:0007669"/>
    <property type="project" value="UniProtKB-KW"/>
</dbReference>
<dbReference type="PANTHER" id="PTHR10192:SF5">
    <property type="entry name" value="GEPHYRIN"/>
    <property type="match status" value="1"/>
</dbReference>
<dbReference type="PANTHER" id="PTHR10192">
    <property type="entry name" value="MOLYBDOPTERIN BIOSYNTHESIS PROTEIN"/>
    <property type="match status" value="1"/>
</dbReference>
<name>A0A0P7ZJW3_9EURY</name>
<organism evidence="3 4">
    <name type="scientific">Candidatus Methanoperedens nitratireducens</name>
    <dbReference type="NCBI Taxonomy" id="1392998"/>
    <lineage>
        <taxon>Archaea</taxon>
        <taxon>Methanobacteriati</taxon>
        <taxon>Methanobacteriota</taxon>
        <taxon>Stenosarchaea group</taxon>
        <taxon>Methanomicrobia</taxon>
        <taxon>Methanosarcinales</taxon>
        <taxon>ANME-2 cluster</taxon>
        <taxon>Candidatus Methanoperedentaceae</taxon>
        <taxon>Candidatus Methanoperedens</taxon>
    </lineage>
</organism>
<dbReference type="InterPro" id="IPR036425">
    <property type="entry name" value="MoaB/Mog-like_dom_sf"/>
</dbReference>
<feature type="domain" description="MoaB/Mog" evidence="2">
    <location>
        <begin position="176"/>
        <end position="306"/>
    </location>
</feature>
<sequence length="390" mass="43095">MKTIITLDEALEKIKQLKNTYYFRRESEKVALSDSVGREISEDIIADSMSPAFDIAAMDGFAVRHEDVYPLKISGKVYAGDGITKIKSGEAMAIATGAILPEGADAVLKIEDADVQKDILYGKALKKWENVFRKGSDYSAGDRIFEKDHRIMPQSAALLYSLGIEKVPVYKKTRAGIISTGTEIYNGMIKNTSAVLIQAFLKESGHESEFIGTVPDDYNKTKKMLLEACEKFDVVFTTGGVSVGERDFVADIIAETGETVFHRVAIRPGKPCAVGIVNNTPVFALPGKPTGAFTALEIVVRRYFTDMPRAMHKITINEDVVLPEKGFEYILFMKIVNNTAIGYGTDIKLFDREYNTAIISASPRSCVVEGYVITDRNIEKGEVVNVYLFC</sequence>
<dbReference type="SUPFAM" id="SSF53218">
    <property type="entry name" value="Molybdenum cofactor biosynthesis proteins"/>
    <property type="match status" value="1"/>
</dbReference>
<evidence type="ECO:0000256" key="1">
    <source>
        <dbReference type="ARBA" id="ARBA00023150"/>
    </source>
</evidence>
<dbReference type="Proteomes" id="UP000050360">
    <property type="component" value="Unassembled WGS sequence"/>
</dbReference>
<dbReference type="InterPro" id="IPR038987">
    <property type="entry name" value="MoeA-like"/>
</dbReference>
<gene>
    <name evidence="3" type="ORF">MPEBLZ_01263</name>
</gene>
<evidence type="ECO:0000313" key="3">
    <source>
        <dbReference type="EMBL" id="KPQ44166.1"/>
    </source>
</evidence>
<evidence type="ECO:0000259" key="2">
    <source>
        <dbReference type="SMART" id="SM00852"/>
    </source>
</evidence>
<proteinExistence type="predicted"/>
<keyword evidence="1" id="KW-0501">Molybdenum cofactor biosynthesis</keyword>
<dbReference type="SMART" id="SM00852">
    <property type="entry name" value="MoCF_biosynth"/>
    <property type="match status" value="1"/>
</dbReference>
<dbReference type="Pfam" id="PF00994">
    <property type="entry name" value="MoCF_biosynth"/>
    <property type="match status" value="1"/>
</dbReference>
<dbReference type="NCBIfam" id="TIGR00177">
    <property type="entry name" value="molyb_syn"/>
    <property type="match status" value="1"/>
</dbReference>
<dbReference type="CDD" id="cd00887">
    <property type="entry name" value="MoeA"/>
    <property type="match status" value="1"/>
</dbReference>
<dbReference type="GO" id="GO:0061599">
    <property type="term" value="F:molybdopterin molybdotransferase activity"/>
    <property type="evidence" value="ECO:0007669"/>
    <property type="project" value="TreeGrafter"/>
</dbReference>
<dbReference type="Gene3D" id="2.170.190.11">
    <property type="entry name" value="Molybdopterin biosynthesis moea protein, domain 3"/>
    <property type="match status" value="1"/>
</dbReference>
<reference evidence="3 4" key="1">
    <citation type="submission" date="2015-09" db="EMBL/GenBank/DDBJ databases">
        <title>A metagenomics-based metabolic model of nitrate-dependent anaerobic oxidation of methane by Methanoperedens-like archaea.</title>
        <authorList>
            <person name="Arshad A."/>
            <person name="Speth D.R."/>
            <person name="De Graaf R.M."/>
            <person name="Op Den Camp H.J."/>
            <person name="Jetten M.S."/>
            <person name="Welte C.U."/>
        </authorList>
    </citation>
    <scope>NUCLEOTIDE SEQUENCE [LARGE SCALE GENOMIC DNA]</scope>
</reference>
<evidence type="ECO:0000313" key="4">
    <source>
        <dbReference type="Proteomes" id="UP000050360"/>
    </source>
</evidence>
<accession>A0A0P7ZJW3</accession>